<dbReference type="PANTHER" id="PTHR48077:SF3">
    <property type="entry name" value="TRYPTOPHAN SYNTHASE"/>
    <property type="match status" value="1"/>
</dbReference>
<dbReference type="InterPro" id="IPR006653">
    <property type="entry name" value="Trp_synth_b_CS"/>
</dbReference>
<dbReference type="InterPro" id="IPR036052">
    <property type="entry name" value="TrpB-like_PALP_sf"/>
</dbReference>
<dbReference type="GO" id="GO:0004834">
    <property type="term" value="F:tryptophan synthase activity"/>
    <property type="evidence" value="ECO:0007669"/>
    <property type="project" value="UniProtKB-UniRule"/>
</dbReference>
<organism evidence="15">
    <name type="scientific">Planktothricoides sp. SpSt-374</name>
    <dbReference type="NCBI Taxonomy" id="2282167"/>
    <lineage>
        <taxon>Bacteria</taxon>
        <taxon>Bacillati</taxon>
        <taxon>Cyanobacteriota</taxon>
        <taxon>Cyanophyceae</taxon>
        <taxon>Oscillatoriophycideae</taxon>
        <taxon>Oscillatoriales</taxon>
        <taxon>Oscillatoriaceae</taxon>
        <taxon>Planktothricoides</taxon>
    </lineage>
</organism>
<keyword evidence="9 12" id="KW-0057">Aromatic amino acid biosynthesis</keyword>
<dbReference type="InterPro" id="IPR001926">
    <property type="entry name" value="TrpB-like_PALP"/>
</dbReference>
<dbReference type="EMBL" id="DSPX01000095">
    <property type="protein sequence ID" value="HGG00860.1"/>
    <property type="molecule type" value="Genomic_DNA"/>
</dbReference>
<evidence type="ECO:0000259" key="14">
    <source>
        <dbReference type="Pfam" id="PF00291"/>
    </source>
</evidence>
<protein>
    <recommendedName>
        <fullName evidence="12">Tryptophan synthase beta chain</fullName>
        <ecNumber evidence="12">4.2.1.20</ecNumber>
    </recommendedName>
</protein>
<feature type="modified residue" description="N6-(pyridoxal phosphate)lysine" evidence="12">
    <location>
        <position position="107"/>
    </location>
</feature>
<dbReference type="Pfam" id="PF00291">
    <property type="entry name" value="PALP"/>
    <property type="match status" value="1"/>
</dbReference>
<evidence type="ECO:0000256" key="12">
    <source>
        <dbReference type="HAMAP-Rule" id="MF_00133"/>
    </source>
</evidence>
<keyword evidence="10 12" id="KW-0456">Lyase</keyword>
<evidence type="ECO:0000256" key="6">
    <source>
        <dbReference type="ARBA" id="ARBA00022605"/>
    </source>
</evidence>
<evidence type="ECO:0000256" key="9">
    <source>
        <dbReference type="ARBA" id="ARBA00023141"/>
    </source>
</evidence>
<comment type="catalytic activity">
    <reaction evidence="11 12">
        <text>(1S,2R)-1-C-(indol-3-yl)glycerol 3-phosphate + L-serine = D-glyceraldehyde 3-phosphate + L-tryptophan + H2O</text>
        <dbReference type="Rhea" id="RHEA:10532"/>
        <dbReference type="ChEBI" id="CHEBI:15377"/>
        <dbReference type="ChEBI" id="CHEBI:33384"/>
        <dbReference type="ChEBI" id="CHEBI:57912"/>
        <dbReference type="ChEBI" id="CHEBI:58866"/>
        <dbReference type="ChEBI" id="CHEBI:59776"/>
        <dbReference type="EC" id="4.2.1.20"/>
    </reaction>
</comment>
<evidence type="ECO:0000256" key="5">
    <source>
        <dbReference type="ARBA" id="ARBA00011270"/>
    </source>
</evidence>
<evidence type="ECO:0000256" key="4">
    <source>
        <dbReference type="ARBA" id="ARBA00009982"/>
    </source>
</evidence>
<comment type="similarity">
    <text evidence="4 12">Belongs to the TrpB family.</text>
</comment>
<evidence type="ECO:0000256" key="7">
    <source>
        <dbReference type="ARBA" id="ARBA00022822"/>
    </source>
</evidence>
<dbReference type="PIRSF" id="PIRSF001413">
    <property type="entry name" value="Trp_syn_beta"/>
    <property type="match status" value="1"/>
</dbReference>
<evidence type="ECO:0000313" key="15">
    <source>
        <dbReference type="EMBL" id="HGG00860.1"/>
    </source>
</evidence>
<evidence type="ECO:0000256" key="8">
    <source>
        <dbReference type="ARBA" id="ARBA00022898"/>
    </source>
</evidence>
<name>A0A7C3ZGU9_9CYAN</name>
<dbReference type="InterPro" id="IPR006654">
    <property type="entry name" value="Trp_synth_beta"/>
</dbReference>
<comment type="pathway">
    <text evidence="3 12">Amino-acid biosynthesis; L-tryptophan biosynthesis; L-tryptophan from chorismate: step 5/5.</text>
</comment>
<dbReference type="UniPathway" id="UPA00035">
    <property type="reaction ID" value="UER00044"/>
</dbReference>
<dbReference type="PANTHER" id="PTHR48077">
    <property type="entry name" value="TRYPTOPHAN SYNTHASE-RELATED"/>
    <property type="match status" value="1"/>
</dbReference>
<dbReference type="GO" id="GO:0005737">
    <property type="term" value="C:cytoplasm"/>
    <property type="evidence" value="ECO:0007669"/>
    <property type="project" value="TreeGrafter"/>
</dbReference>
<evidence type="ECO:0000256" key="10">
    <source>
        <dbReference type="ARBA" id="ARBA00023239"/>
    </source>
</evidence>
<dbReference type="HAMAP" id="MF_00133">
    <property type="entry name" value="Trp_synth_beta"/>
    <property type="match status" value="1"/>
</dbReference>
<evidence type="ECO:0000256" key="11">
    <source>
        <dbReference type="ARBA" id="ARBA00049047"/>
    </source>
</evidence>
<keyword evidence="7 12" id="KW-0822">Tryptophan biosynthesis</keyword>
<evidence type="ECO:0000256" key="13">
    <source>
        <dbReference type="SAM" id="MobiDB-lite"/>
    </source>
</evidence>
<dbReference type="FunFam" id="3.40.50.1100:FF:000001">
    <property type="entry name" value="Tryptophan synthase beta chain"/>
    <property type="match status" value="1"/>
</dbReference>
<feature type="domain" description="Tryptophan synthase beta chain-like PALP" evidence="14">
    <location>
        <begin position="69"/>
        <end position="397"/>
    </location>
</feature>
<sequence>MTATPLHPSTTAPTQQPDSQGRFGNFGGKYVPETLMPALSELETAYYSYSQTPDFQQELSSLLRDYVGRPSPLYFADRLTEYYRRPDGSGPQIYLKREDLNHTGAHKINNALGQVLLAKRMGKKRIIAETGAGQHGVATATVCARFGLECIIYMGVRDMERQALNVFRMRLMGAKVSPVAAGTGTLKDATSEAIRDWVTNVETTHYILGSVAGPHPYPMMVRDFQAIIGQETRTQCQEKWGGLPDILLACVGGGSNAMGLFHEFVRDTQIRMIGVEAAGEGVNTDKHAATLTQGRVGVLHGAMSYLLQDDDGQVVEAHSISAGLDYPGVGPEHSYLKDAGRAEYYSITDEEALAGFQRLSQLEGIIPALETAHAIAYLEKLCPQLSGSPRIVINCSGRGDKDVQTVAKFLKFTE</sequence>
<dbReference type="CDD" id="cd06446">
    <property type="entry name" value="Trp-synth_B"/>
    <property type="match status" value="1"/>
</dbReference>
<dbReference type="SUPFAM" id="SSF53686">
    <property type="entry name" value="Tryptophan synthase beta subunit-like PLP-dependent enzymes"/>
    <property type="match status" value="1"/>
</dbReference>
<dbReference type="AlphaFoldDB" id="A0A7C3ZGU9"/>
<comment type="function">
    <text evidence="2 12">The beta subunit is responsible for the synthesis of L-tryptophan from indole and L-serine.</text>
</comment>
<keyword evidence="6 12" id="KW-0028">Amino-acid biosynthesis</keyword>
<proteinExistence type="inferred from homology"/>
<comment type="caution">
    <text evidence="15">The sequence shown here is derived from an EMBL/GenBank/DDBJ whole genome shotgun (WGS) entry which is preliminary data.</text>
</comment>
<dbReference type="NCBIfam" id="TIGR00263">
    <property type="entry name" value="trpB"/>
    <property type="match status" value="1"/>
</dbReference>
<dbReference type="PROSITE" id="PS00168">
    <property type="entry name" value="TRP_SYNTHASE_BETA"/>
    <property type="match status" value="1"/>
</dbReference>
<evidence type="ECO:0000256" key="3">
    <source>
        <dbReference type="ARBA" id="ARBA00004733"/>
    </source>
</evidence>
<evidence type="ECO:0000256" key="2">
    <source>
        <dbReference type="ARBA" id="ARBA00002786"/>
    </source>
</evidence>
<reference evidence="15" key="1">
    <citation type="journal article" date="2020" name="mSystems">
        <title>Genome- and Community-Level Interaction Insights into Carbon Utilization and Element Cycling Functions of Hydrothermarchaeota in Hydrothermal Sediment.</title>
        <authorList>
            <person name="Zhou Z."/>
            <person name="Liu Y."/>
            <person name="Xu W."/>
            <person name="Pan J."/>
            <person name="Luo Z.H."/>
            <person name="Li M."/>
        </authorList>
    </citation>
    <scope>NUCLEOTIDE SEQUENCE [LARGE SCALE GENOMIC DNA]</scope>
    <source>
        <strain evidence="15">SpSt-374</strain>
    </source>
</reference>
<keyword evidence="8 12" id="KW-0663">Pyridoxal phosphate</keyword>
<dbReference type="EC" id="4.2.1.20" evidence="12"/>
<feature type="compositionally biased region" description="Polar residues" evidence="13">
    <location>
        <begin position="1"/>
        <end position="19"/>
    </location>
</feature>
<dbReference type="InterPro" id="IPR023026">
    <property type="entry name" value="Trp_synth_beta/beta-like"/>
</dbReference>
<feature type="region of interest" description="Disordered" evidence="13">
    <location>
        <begin position="1"/>
        <end position="27"/>
    </location>
</feature>
<dbReference type="FunFam" id="3.40.50.1100:FF:000004">
    <property type="entry name" value="Tryptophan synthase beta chain"/>
    <property type="match status" value="1"/>
</dbReference>
<gene>
    <name evidence="12 15" type="primary">trpB</name>
    <name evidence="15" type="ORF">ENR15_09475</name>
</gene>
<accession>A0A7C3ZGU9</accession>
<comment type="subunit">
    <text evidence="5 12">Tetramer of two alpha and two beta chains.</text>
</comment>
<comment type="cofactor">
    <cofactor evidence="1 12">
        <name>pyridoxal 5'-phosphate</name>
        <dbReference type="ChEBI" id="CHEBI:597326"/>
    </cofactor>
</comment>
<evidence type="ECO:0000256" key="1">
    <source>
        <dbReference type="ARBA" id="ARBA00001933"/>
    </source>
</evidence>
<dbReference type="Gene3D" id="3.40.50.1100">
    <property type="match status" value="2"/>
</dbReference>